<keyword evidence="1" id="KW-0732">Signal</keyword>
<dbReference type="RefSeq" id="WP_104616900.1">
    <property type="nucleotide sequence ID" value="NZ_CP167817.1"/>
</dbReference>
<evidence type="ECO:0000313" key="2">
    <source>
        <dbReference type="EMBL" id="PPU54467.1"/>
    </source>
</evidence>
<feature type="signal peptide" evidence="1">
    <location>
        <begin position="1"/>
        <end position="25"/>
    </location>
</feature>
<sequence>MEVKSNVLKALLVLGCASLAGHVSAQSGGCCAGGVGARATNGLGERSPAAATNLALDSAWSIYEFQRDGVTYLQINDTAGSVRAVVARVDNALWTLPMGKDADRVILPAANSIWANTAPTTSSDELGPSAKVVYRTENFTVHVERQANGERWKVAPSQ</sequence>
<name>A0A2S7BYP9_9XANT</name>
<accession>A0A2S7BYP9</accession>
<feature type="chain" id="PRO_5015473973" description="Secreted protein" evidence="1">
    <location>
        <begin position="26"/>
        <end position="158"/>
    </location>
</feature>
<evidence type="ECO:0000256" key="1">
    <source>
        <dbReference type="SAM" id="SignalP"/>
    </source>
</evidence>
<dbReference type="EMBL" id="MDEE01000034">
    <property type="protein sequence ID" value="PPU54467.1"/>
    <property type="molecule type" value="Genomic_DNA"/>
</dbReference>
<dbReference type="Proteomes" id="UP000238908">
    <property type="component" value="Unassembled WGS sequence"/>
</dbReference>
<evidence type="ECO:0008006" key="4">
    <source>
        <dbReference type="Google" id="ProtNLM"/>
    </source>
</evidence>
<proteinExistence type="predicted"/>
<protein>
    <recommendedName>
        <fullName evidence="4">Secreted protein</fullName>
    </recommendedName>
</protein>
<reference evidence="2 3" key="1">
    <citation type="submission" date="2016-08" db="EMBL/GenBank/DDBJ databases">
        <authorList>
            <person name="Seilhamer J.J."/>
        </authorList>
    </citation>
    <scope>NUCLEOTIDE SEQUENCE [LARGE SCALE GENOMIC DNA]</scope>
    <source>
        <strain evidence="2 3">CFBP7245</strain>
    </source>
</reference>
<comment type="caution">
    <text evidence="2">The sequence shown here is derived from an EMBL/GenBank/DDBJ whole genome shotgun (WGS) entry which is preliminary data.</text>
</comment>
<gene>
    <name evidence="2" type="ORF">XdyCFBP7245_18095</name>
</gene>
<dbReference type="AlphaFoldDB" id="A0A2S7BYP9"/>
<evidence type="ECO:0000313" key="3">
    <source>
        <dbReference type="Proteomes" id="UP000238908"/>
    </source>
</evidence>
<organism evidence="2 3">
    <name type="scientific">Xanthomonas dyei</name>
    <dbReference type="NCBI Taxonomy" id="743699"/>
    <lineage>
        <taxon>Bacteria</taxon>
        <taxon>Pseudomonadati</taxon>
        <taxon>Pseudomonadota</taxon>
        <taxon>Gammaproteobacteria</taxon>
        <taxon>Lysobacterales</taxon>
        <taxon>Lysobacteraceae</taxon>
        <taxon>Xanthomonas</taxon>
    </lineage>
</organism>